<protein>
    <recommendedName>
        <fullName evidence="5">Secretion system C-terminal sorting domain-containing protein</fullName>
    </recommendedName>
</protein>
<dbReference type="EMBL" id="BMLI01000002">
    <property type="protein sequence ID" value="GGM98140.1"/>
    <property type="molecule type" value="Genomic_DNA"/>
</dbReference>
<dbReference type="RefSeq" id="WP_019940085.1">
    <property type="nucleotide sequence ID" value="NZ_BMLI01000002.1"/>
</dbReference>
<dbReference type="InterPro" id="IPR026444">
    <property type="entry name" value="Secre_tail"/>
</dbReference>
<evidence type="ECO:0000256" key="1">
    <source>
        <dbReference type="ARBA" id="ARBA00022729"/>
    </source>
</evidence>
<evidence type="ECO:0000259" key="5">
    <source>
        <dbReference type="Pfam" id="PF18962"/>
    </source>
</evidence>
<keyword evidence="2" id="KW-0677">Repeat</keyword>
<sequence>MKHTYKSMLIAAMALAVGSAGYLTTDLWRNHPGSKEIAVKEEIPGVPQSAIERIKEQIAKQEYHISYDEATQTLQSPNRKQNLRAYYKPGQLTVQNRVDSAGHNFKLHLVNDGIYADGKKILSARTDAEPSNKENKLEIDHDGFTEEFINTEDGVRQNFIVSNAPEDTRNLQVRLSAKGLKAQNGARNEIRFYHEDTNGKVENFLVYSDLHCWDANKKPLDATLAYVNDHVEINVAVDGAAYPVTIDPILANGNPNDADKTIELDHSNAWLGFSVSSAGDVNKDGYSDVIVGAPLYDWNGVDAGVAYVFPGSANGLGLNGQRLNRNQALAQMGYSVASAGDVNKDGYSDVIVGSPYWEDGQNNEGAAFLYYGGPVDPVNAPIGINPGNFTILQPDQADAGFGVSVALAGDVNADGYSDFLVGAHMYDKDQLNEGVAFLYYGGNGGPNLAKTEILDNIQSGAMFGYAVAGAGDVNADGASDIIIGARLYTEGELYEGAAFVYLGSINSTPVIASQPLKIQINQPDARLGHVVSTAGDVNGDGYADIAIGAYMFDNGLSNEGAVYVHLGGQNGINPNPHKIIEGEQLEAQFGWSIASAGDVNGDGYGDILVGSRFFSNGQNHEGAVFIYQGSSLGLNATPVSKIESNQGDGWLGSAVAGAGDVNGDGYSDIIIGCYTYDHGQNDEGQVYIYHGKPGNIGPLPKAAGYSSVSGSLAGSSVSNAGDINGDGLEDMIVGAPNFDQGQVGEGAAFISYGDAATGTVGNISFPSNEINAHLGCSVSGAGDTNGDGYDDVIIGASGAQNGVNVGAAYIILGGPQGIASAPSKTLYAANQGFGISVSDAGDINRDGYDDVIVGAPFASKSNPAISQCGAVFVYLGSANGVISPGTIVYSGIAGAKMGNSLDNAGDVNGDGFNDIIAGASQANIGKNKEGAAFIWYGNIAGIPSNTPWSNSLSLDQADAEFGTSVSGAGDVNGDGYGDVIVGAPKHDNGQSDEGVASVFYGSNGGCSIGNKTLLDANQSNASFGKSVGGFTDVNGDGYDDVVVGAPQYDGLSANGGGVWVFHGSPGGIVTSAAFSTTGAQVESHMGESVSGAGDLNGDGYGDILVGIPGYDQSGITNGGVTWAYFGNDGATGKNKRNNIRLYNTNLTTVMTASQTSQNNAGVSLYPTSFLGRNNGRLLWSWAQHGTAFTKPQNAPMTNSTASDGAQASYMSLSGSEMKNLINKQWSATRVRVRIKYELATALTGQVYSPWRYVPEYLLYVPVGSVPELVGEEVETAKILDKTPEYRDIISVYPNPVSERLFIKTDNADQIKSLQLISSNGSTALTSTRPQTELDVKHLTPGTYILMINRKDGTQTSHRVLIKK</sequence>
<dbReference type="PRINTS" id="PR01185">
    <property type="entry name" value="INTEGRINA"/>
</dbReference>
<keyword evidence="7" id="KW-1185">Reference proteome</keyword>
<gene>
    <name evidence="6" type="ORF">GCM10010967_34940</name>
</gene>
<dbReference type="Gene3D" id="2.130.10.130">
    <property type="entry name" value="Integrin alpha, N-terminal"/>
    <property type="match status" value="7"/>
</dbReference>
<proteinExistence type="predicted"/>
<dbReference type="InterPro" id="IPR013517">
    <property type="entry name" value="FG-GAP"/>
</dbReference>
<evidence type="ECO:0000256" key="4">
    <source>
        <dbReference type="SAM" id="SignalP"/>
    </source>
</evidence>
<dbReference type="Proteomes" id="UP000632339">
    <property type="component" value="Unassembled WGS sequence"/>
</dbReference>
<dbReference type="Pfam" id="PF18962">
    <property type="entry name" value="Por_Secre_tail"/>
    <property type="match status" value="1"/>
</dbReference>
<dbReference type="PROSITE" id="PS51470">
    <property type="entry name" value="FG_GAP"/>
    <property type="match status" value="14"/>
</dbReference>
<dbReference type="Pfam" id="PF01839">
    <property type="entry name" value="FG-GAP"/>
    <property type="match status" value="13"/>
</dbReference>
<comment type="caution">
    <text evidence="6">The sequence shown here is derived from an EMBL/GenBank/DDBJ whole genome shotgun (WGS) entry which is preliminary data.</text>
</comment>
<keyword evidence="3" id="KW-0325">Glycoprotein</keyword>
<dbReference type="InterPro" id="IPR013519">
    <property type="entry name" value="Int_alpha_beta-p"/>
</dbReference>
<feature type="domain" description="Secretion system C-terminal sorting" evidence="5">
    <location>
        <begin position="1291"/>
        <end position="1360"/>
    </location>
</feature>
<evidence type="ECO:0000313" key="7">
    <source>
        <dbReference type="Proteomes" id="UP000632339"/>
    </source>
</evidence>
<dbReference type="InterPro" id="IPR000413">
    <property type="entry name" value="Integrin_alpha"/>
</dbReference>
<keyword evidence="1 4" id="KW-0732">Signal</keyword>
<dbReference type="NCBIfam" id="TIGR04183">
    <property type="entry name" value="Por_Secre_tail"/>
    <property type="match status" value="1"/>
</dbReference>
<dbReference type="PANTHER" id="PTHR23220">
    <property type="entry name" value="INTEGRIN ALPHA"/>
    <property type="match status" value="1"/>
</dbReference>
<feature type="chain" id="PRO_5046652131" description="Secretion system C-terminal sorting domain-containing protein" evidence="4">
    <location>
        <begin position="23"/>
        <end position="1363"/>
    </location>
</feature>
<dbReference type="InterPro" id="IPR028994">
    <property type="entry name" value="Integrin_alpha_N"/>
</dbReference>
<evidence type="ECO:0000256" key="2">
    <source>
        <dbReference type="ARBA" id="ARBA00022737"/>
    </source>
</evidence>
<feature type="signal peptide" evidence="4">
    <location>
        <begin position="1"/>
        <end position="22"/>
    </location>
</feature>
<accession>A0ABQ2I1Z6</accession>
<evidence type="ECO:0000256" key="3">
    <source>
        <dbReference type="ARBA" id="ARBA00023180"/>
    </source>
</evidence>
<name>A0ABQ2I1Z6_9BACT</name>
<organism evidence="6 7">
    <name type="scientific">Dyadobacter beijingensis</name>
    <dbReference type="NCBI Taxonomy" id="365489"/>
    <lineage>
        <taxon>Bacteria</taxon>
        <taxon>Pseudomonadati</taxon>
        <taxon>Bacteroidota</taxon>
        <taxon>Cytophagia</taxon>
        <taxon>Cytophagales</taxon>
        <taxon>Spirosomataceae</taxon>
        <taxon>Dyadobacter</taxon>
    </lineage>
</organism>
<dbReference type="SMART" id="SM00191">
    <property type="entry name" value="Int_alpha"/>
    <property type="match status" value="14"/>
</dbReference>
<reference evidence="7" key="1">
    <citation type="journal article" date="2019" name="Int. J. Syst. Evol. Microbiol.">
        <title>The Global Catalogue of Microorganisms (GCM) 10K type strain sequencing project: providing services to taxonomists for standard genome sequencing and annotation.</title>
        <authorList>
            <consortium name="The Broad Institute Genomics Platform"/>
            <consortium name="The Broad Institute Genome Sequencing Center for Infectious Disease"/>
            <person name="Wu L."/>
            <person name="Ma J."/>
        </authorList>
    </citation>
    <scope>NUCLEOTIDE SEQUENCE [LARGE SCALE GENOMIC DNA]</scope>
    <source>
        <strain evidence="7">CGMCC 1.6375</strain>
    </source>
</reference>
<dbReference type="PANTHER" id="PTHR23220:SF133">
    <property type="entry name" value="INTEGRIN ALPHA-PS2"/>
    <property type="match status" value="1"/>
</dbReference>
<evidence type="ECO:0000313" key="6">
    <source>
        <dbReference type="EMBL" id="GGM98140.1"/>
    </source>
</evidence>
<dbReference type="SUPFAM" id="SSF69318">
    <property type="entry name" value="Integrin alpha N-terminal domain"/>
    <property type="match status" value="5"/>
</dbReference>